<dbReference type="OMA" id="TWAGNDE"/>
<dbReference type="STRING" id="6211.A0A068Y5H4"/>
<protein>
    <submittedName>
        <fullName evidence="2">Hypothetical transcript</fullName>
    </submittedName>
</protein>
<proteinExistence type="predicted"/>
<keyword evidence="1" id="KW-0472">Membrane</keyword>
<dbReference type="EMBL" id="LN902841">
    <property type="protein sequence ID" value="CDS40042.1"/>
    <property type="molecule type" value="Genomic_DNA"/>
</dbReference>
<name>A0A068Y5H4_ECHMU</name>
<reference evidence="2" key="2">
    <citation type="submission" date="2015-11" db="EMBL/GenBank/DDBJ databases">
        <authorList>
            <person name="Zhang Y."/>
            <person name="Guo Z."/>
        </authorList>
    </citation>
    <scope>NUCLEOTIDE SEQUENCE</scope>
</reference>
<accession>A0A068Y5H4</accession>
<keyword evidence="1" id="KW-0812">Transmembrane</keyword>
<feature type="transmembrane region" description="Helical" evidence="1">
    <location>
        <begin position="26"/>
        <end position="47"/>
    </location>
</feature>
<dbReference type="AlphaFoldDB" id="A0A068Y5H4"/>
<evidence type="ECO:0000313" key="3">
    <source>
        <dbReference type="Proteomes" id="UP000017246"/>
    </source>
</evidence>
<organism evidence="2 3">
    <name type="scientific">Echinococcus multilocularis</name>
    <name type="common">Fox tapeworm</name>
    <dbReference type="NCBI Taxonomy" id="6211"/>
    <lineage>
        <taxon>Eukaryota</taxon>
        <taxon>Metazoa</taxon>
        <taxon>Spiralia</taxon>
        <taxon>Lophotrochozoa</taxon>
        <taxon>Platyhelminthes</taxon>
        <taxon>Cestoda</taxon>
        <taxon>Eucestoda</taxon>
        <taxon>Cyclophyllidea</taxon>
        <taxon>Taeniidae</taxon>
        <taxon>Echinococcus</taxon>
    </lineage>
</organism>
<evidence type="ECO:0000313" key="2">
    <source>
        <dbReference type="EMBL" id="CDS40042.1"/>
    </source>
</evidence>
<gene>
    <name evidence="2" type="ORF">EmuJ_000759860</name>
</gene>
<keyword evidence="3" id="KW-1185">Reference proteome</keyword>
<keyword evidence="1" id="KW-1133">Transmembrane helix</keyword>
<reference evidence="2" key="1">
    <citation type="journal article" date="2013" name="Nature">
        <title>The genomes of four tapeworm species reveal adaptations to parasitism.</title>
        <authorList>
            <person name="Tsai I.J."/>
            <person name="Zarowiecki M."/>
            <person name="Holroyd N."/>
            <person name="Garciarrubio A."/>
            <person name="Sanchez-Flores A."/>
            <person name="Brooks K.L."/>
            <person name="Tracey A."/>
            <person name="Bobes R.J."/>
            <person name="Fragoso G."/>
            <person name="Sciutto E."/>
            <person name="Aslett M."/>
            <person name="Beasley H."/>
            <person name="Bennett H.M."/>
            <person name="Cai J."/>
            <person name="Camicia F."/>
            <person name="Clark R."/>
            <person name="Cucher M."/>
            <person name="De Silva N."/>
            <person name="Day T.A."/>
            <person name="Deplazes P."/>
            <person name="Estrada K."/>
            <person name="Fernandez C."/>
            <person name="Holland P.W."/>
            <person name="Hou J."/>
            <person name="Hu S."/>
            <person name="Huckvale T."/>
            <person name="Hung S.S."/>
            <person name="Kamenetzky L."/>
            <person name="Keane J.A."/>
            <person name="Kiss F."/>
            <person name="Koziol U."/>
            <person name="Lambert O."/>
            <person name="Liu K."/>
            <person name="Luo X."/>
            <person name="Luo Y."/>
            <person name="Macchiaroli N."/>
            <person name="Nichol S."/>
            <person name="Paps J."/>
            <person name="Parkinson J."/>
            <person name="Pouchkina-Stantcheva N."/>
            <person name="Riddiford N."/>
            <person name="Rosenzvit M."/>
            <person name="Salinas G."/>
            <person name="Wasmuth J.D."/>
            <person name="Zamanian M."/>
            <person name="Zheng Y."/>
            <person name="Cai X."/>
            <person name="Soberon X."/>
            <person name="Olson P.D."/>
            <person name="Laclette J.P."/>
            <person name="Brehm K."/>
            <person name="Berriman M."/>
            <person name="Garciarrubio A."/>
            <person name="Bobes R.J."/>
            <person name="Fragoso G."/>
            <person name="Sanchez-Flores A."/>
            <person name="Estrada K."/>
            <person name="Cevallos M.A."/>
            <person name="Morett E."/>
            <person name="Gonzalez V."/>
            <person name="Portillo T."/>
            <person name="Ochoa-Leyva A."/>
            <person name="Jose M.V."/>
            <person name="Sciutto E."/>
            <person name="Landa A."/>
            <person name="Jimenez L."/>
            <person name="Valdes V."/>
            <person name="Carrero J.C."/>
            <person name="Larralde C."/>
            <person name="Morales-Montor J."/>
            <person name="Limon-Lason J."/>
            <person name="Soberon X."/>
            <person name="Laclette J.P."/>
        </authorList>
    </citation>
    <scope>NUCLEOTIDE SEQUENCE [LARGE SCALE GENOMIC DNA]</scope>
</reference>
<dbReference type="Proteomes" id="UP000017246">
    <property type="component" value="Unassembled WGS sequence"/>
</dbReference>
<dbReference type="OrthoDB" id="6273073at2759"/>
<sequence length="302" mass="32820">MASSIRGIVYPVPLLRLLPRAMKSRTTWLFLLAIFCVLFLFQLVLLWTTKRSLFEDEIGIAQASLDAKLFQSLDSKVVLSLKSEFNISNVSSNTFIVSKYFCGLPVPRDAEGGRERSDLIGAIVLLKGVSSPIVPIYNRSVLSGRNTSVSPVDCDVYASVFCAKKLISNLSNPKISRFMRFLERVVSLPLSPTEKTAFHAPSFCTARAVSGTGGDPTGHSLVRAFAVASQVATAYMESIAVPGGGNVRLFAAPNTAQSRLGSLAVYTALLTTWAGNDEIRFQNYLRESCFLLSYHISSTSAG</sequence>
<evidence type="ECO:0000256" key="1">
    <source>
        <dbReference type="SAM" id="Phobius"/>
    </source>
</evidence>